<accession>A0A7J9H6E1</accession>
<gene>
    <name evidence="1" type="ORF">Gohar_004947</name>
</gene>
<proteinExistence type="predicted"/>
<dbReference type="Proteomes" id="UP000593560">
    <property type="component" value="Unassembled WGS sequence"/>
</dbReference>
<sequence>MRPCEYSPRKHNKRKVTA</sequence>
<comment type="caution">
    <text evidence="1">The sequence shown here is derived from an EMBL/GenBank/DDBJ whole genome shotgun (WGS) entry which is preliminary data.</text>
</comment>
<evidence type="ECO:0000313" key="1">
    <source>
        <dbReference type="EMBL" id="MBA0805431.1"/>
    </source>
</evidence>
<evidence type="ECO:0000313" key="2">
    <source>
        <dbReference type="Proteomes" id="UP000593560"/>
    </source>
</evidence>
<dbReference type="EMBL" id="JABFAD010000008">
    <property type="protein sequence ID" value="MBA0805431.1"/>
    <property type="molecule type" value="Genomic_DNA"/>
</dbReference>
<keyword evidence="2" id="KW-1185">Reference proteome</keyword>
<organism evidence="1 2">
    <name type="scientific">Gossypium harknessii</name>
    <dbReference type="NCBI Taxonomy" id="34285"/>
    <lineage>
        <taxon>Eukaryota</taxon>
        <taxon>Viridiplantae</taxon>
        <taxon>Streptophyta</taxon>
        <taxon>Embryophyta</taxon>
        <taxon>Tracheophyta</taxon>
        <taxon>Spermatophyta</taxon>
        <taxon>Magnoliopsida</taxon>
        <taxon>eudicotyledons</taxon>
        <taxon>Gunneridae</taxon>
        <taxon>Pentapetalae</taxon>
        <taxon>rosids</taxon>
        <taxon>malvids</taxon>
        <taxon>Malvales</taxon>
        <taxon>Malvaceae</taxon>
        <taxon>Malvoideae</taxon>
        <taxon>Gossypium</taxon>
    </lineage>
</organism>
<dbReference type="AlphaFoldDB" id="A0A7J9H6E1"/>
<name>A0A7J9H6E1_9ROSI</name>
<protein>
    <submittedName>
        <fullName evidence="1">Uncharacterized protein</fullName>
    </submittedName>
</protein>
<reference evidence="1 2" key="1">
    <citation type="journal article" date="2019" name="Genome Biol. Evol.">
        <title>Insights into the evolution of the New World diploid cottons (Gossypium, subgenus Houzingenia) based on genome sequencing.</title>
        <authorList>
            <person name="Grover C.E."/>
            <person name="Arick M.A. 2nd"/>
            <person name="Thrash A."/>
            <person name="Conover J.L."/>
            <person name="Sanders W.S."/>
            <person name="Peterson D.G."/>
            <person name="Frelichowski J.E."/>
            <person name="Scheffler J.A."/>
            <person name="Scheffler B.E."/>
            <person name="Wendel J.F."/>
        </authorList>
    </citation>
    <scope>NUCLEOTIDE SEQUENCE [LARGE SCALE GENOMIC DNA]</scope>
    <source>
        <strain evidence="1">0</strain>
        <tissue evidence="1">Leaf</tissue>
    </source>
</reference>